<evidence type="ECO:0000256" key="1">
    <source>
        <dbReference type="ARBA" id="ARBA00001947"/>
    </source>
</evidence>
<dbReference type="InterPro" id="IPR007863">
    <property type="entry name" value="Peptidase_M16_C"/>
</dbReference>
<dbReference type="Proteomes" id="UP000198302">
    <property type="component" value="Unassembled WGS sequence"/>
</dbReference>
<feature type="domain" description="Peptidase M16 C-terminal" evidence="6">
    <location>
        <begin position="692"/>
        <end position="875"/>
    </location>
</feature>
<dbReference type="InterPro" id="IPR001431">
    <property type="entry name" value="Pept_M16_Zn_BS"/>
</dbReference>
<dbReference type="GO" id="GO:0004222">
    <property type="term" value="F:metalloendopeptidase activity"/>
    <property type="evidence" value="ECO:0007669"/>
    <property type="project" value="InterPro"/>
</dbReference>
<dbReference type="InterPro" id="IPR011249">
    <property type="entry name" value="Metalloenz_LuxS/M16"/>
</dbReference>
<dbReference type="AlphaFoldDB" id="A0A0D0EEC7"/>
<evidence type="ECO:0000313" key="7">
    <source>
        <dbReference type="EMBL" id="KIO52124.1"/>
    </source>
</evidence>
<keyword evidence="10" id="KW-1185">Reference proteome</keyword>
<dbReference type="EMBL" id="MUGX01000035">
    <property type="protein sequence ID" value="OXA84166.1"/>
    <property type="molecule type" value="Genomic_DNA"/>
</dbReference>
<accession>A0A0D0EEC7</accession>
<dbReference type="STRING" id="37752.IW18_13410"/>
<dbReference type="PANTHER" id="PTHR11851:SF49">
    <property type="entry name" value="MITOCHONDRIAL-PROCESSING PEPTIDASE SUBUNIT ALPHA"/>
    <property type="match status" value="1"/>
</dbReference>
<feature type="chain" id="PRO_5002209598" evidence="4">
    <location>
        <begin position="24"/>
        <end position="944"/>
    </location>
</feature>
<reference evidence="7 9" key="1">
    <citation type="submission" date="2015-01" db="EMBL/GenBank/DDBJ databases">
        <title>Genome of Flavobacterium hibernum DSM 12611.</title>
        <authorList>
            <person name="Stropko S.J."/>
            <person name="Pipes S.E."/>
            <person name="Newman J.D."/>
        </authorList>
    </citation>
    <scope>NUCLEOTIDE SEQUENCE [LARGE SCALE GENOMIC DNA]</scope>
    <source>
        <strain evidence="7 9">DSM 12611</strain>
    </source>
</reference>
<dbReference type="InterPro" id="IPR011765">
    <property type="entry name" value="Pept_M16_N"/>
</dbReference>
<evidence type="ECO:0000256" key="4">
    <source>
        <dbReference type="SAM" id="SignalP"/>
    </source>
</evidence>
<keyword evidence="4" id="KW-0732">Signal</keyword>
<comment type="cofactor">
    <cofactor evidence="1">
        <name>Zn(2+)</name>
        <dbReference type="ChEBI" id="CHEBI:29105"/>
    </cofactor>
</comment>
<reference evidence="8 10" key="2">
    <citation type="submission" date="2016-11" db="EMBL/GenBank/DDBJ databases">
        <title>Whole genomes of Flavobacteriaceae.</title>
        <authorList>
            <person name="Stine C."/>
            <person name="Li C."/>
            <person name="Tadesse D."/>
        </authorList>
    </citation>
    <scope>NUCLEOTIDE SEQUENCE [LARGE SCALE GENOMIC DNA]</scope>
    <source>
        <strain evidence="8 10">ATCC 51468</strain>
    </source>
</reference>
<dbReference type="Proteomes" id="UP000032061">
    <property type="component" value="Unassembled WGS sequence"/>
</dbReference>
<organism evidence="7 9">
    <name type="scientific">Flavobacterium hibernum</name>
    <dbReference type="NCBI Taxonomy" id="37752"/>
    <lineage>
        <taxon>Bacteria</taxon>
        <taxon>Pseudomonadati</taxon>
        <taxon>Bacteroidota</taxon>
        <taxon>Flavobacteriia</taxon>
        <taxon>Flavobacteriales</taxon>
        <taxon>Flavobacteriaceae</taxon>
        <taxon>Flavobacterium</taxon>
    </lineage>
</organism>
<evidence type="ECO:0000259" key="6">
    <source>
        <dbReference type="Pfam" id="PF05193"/>
    </source>
</evidence>
<evidence type="ECO:0000313" key="10">
    <source>
        <dbReference type="Proteomes" id="UP000198302"/>
    </source>
</evidence>
<evidence type="ECO:0000256" key="3">
    <source>
        <dbReference type="RuleBase" id="RU004447"/>
    </source>
</evidence>
<evidence type="ECO:0000259" key="5">
    <source>
        <dbReference type="Pfam" id="PF00675"/>
    </source>
</evidence>
<comment type="similarity">
    <text evidence="2 3">Belongs to the peptidase M16 family.</text>
</comment>
<dbReference type="SUPFAM" id="SSF63411">
    <property type="entry name" value="LuxS/MPP-like metallohydrolase"/>
    <property type="match status" value="4"/>
</dbReference>
<dbReference type="PANTHER" id="PTHR11851">
    <property type="entry name" value="METALLOPROTEASE"/>
    <property type="match status" value="1"/>
</dbReference>
<dbReference type="InterPro" id="IPR050361">
    <property type="entry name" value="MPP/UQCRC_Complex"/>
</dbReference>
<dbReference type="OrthoDB" id="9811314at2"/>
<feature type="signal peptide" evidence="4">
    <location>
        <begin position="1"/>
        <end position="23"/>
    </location>
</feature>
<dbReference type="Gene3D" id="3.30.830.10">
    <property type="entry name" value="Metalloenzyme, LuxS/M16 peptidase-like"/>
    <property type="match status" value="4"/>
</dbReference>
<dbReference type="Pfam" id="PF05193">
    <property type="entry name" value="Peptidase_M16_C"/>
    <property type="match status" value="2"/>
</dbReference>
<feature type="domain" description="Peptidase M16 N-terminal" evidence="5">
    <location>
        <begin position="57"/>
        <end position="179"/>
    </location>
</feature>
<dbReference type="EMBL" id="JPRK01000011">
    <property type="protein sequence ID" value="KIO52124.1"/>
    <property type="molecule type" value="Genomic_DNA"/>
</dbReference>
<comment type="caution">
    <text evidence="7">The sequence shown here is derived from an EMBL/GenBank/DDBJ whole genome shotgun (WGS) entry which is preliminary data.</text>
</comment>
<gene>
    <name evidence="8" type="ORF">B0A73_20965</name>
    <name evidence="7" type="ORF">IW18_13410</name>
</gene>
<dbReference type="Pfam" id="PF00675">
    <property type="entry name" value="Peptidase_M16"/>
    <property type="match status" value="1"/>
</dbReference>
<proteinExistence type="inferred from homology"/>
<evidence type="ECO:0000256" key="2">
    <source>
        <dbReference type="ARBA" id="ARBA00007261"/>
    </source>
</evidence>
<evidence type="ECO:0000313" key="8">
    <source>
        <dbReference type="EMBL" id="OXA84166.1"/>
    </source>
</evidence>
<dbReference type="PROSITE" id="PS00143">
    <property type="entry name" value="INSULINASE"/>
    <property type="match status" value="1"/>
</dbReference>
<evidence type="ECO:0000313" key="9">
    <source>
        <dbReference type="Proteomes" id="UP000032061"/>
    </source>
</evidence>
<protein>
    <submittedName>
        <fullName evidence="7">Peptidase M16</fullName>
    </submittedName>
</protein>
<sequence length="944" mass="107839">MFYKQKSVLLFFVIIANLFTGQAQNFKAGDPIAVNQKIKKGVLPNGMTYYIYPTTVNKNTASYYIIQNVGSILENDQQKGLAHFLEHMAFNGTKNFEGKGILNTLQKQGAVFGKNINAYTSTDETVYNLDNIPSKDSGVVDTCLLVLHDWSGFLSLTNQEIDAERGVITEEWRTRQNASQRIYNQLAPYYYNNSLYADRKPIGDMEIVKNFDYQVLKDFYKDWYRPDLQAIAIVGDINAEDIEARIKKLFADIPARQNPKKRFEIAIPDNDKATFKLALDKEISSSNIIYMIRHKAEKPTGTFADLEKSTQRSIAFSLINNRLGEMAQKEDCPFKGAQIGFQNYSRLNDILFISLSPKPNQQEAAFTVVMNEWVRATKFGFSKGEIERAVTERISSYENYLEKLNEISHKSVISAVKKDYLKHEIISDPVAEFEMLKTIWNNLDSAILQKQLNDLYTTNNRVVAVTGVEKENNLNEEKAFDIISKAENNPTLKPYVDSFAGKSLMGDIVVKPGKIVSEKTTKEINATTYILSNGVKVHFKFADKNKKDVKLIAESTGGESLYEPKDLPSVNYATNLAEMSGLGNLTSTDLEKVLTGKIANVSFDLLDSKEKISGASNVRDLETMMQLIYMRFEKPRFDAEMFGLLKQRMQNSLNEKEQDIESQMNDSIVNTVYGKNSFKKRMIENQEYVDDLSFDKMKSIYLDRFADVSNFEFYIVGDVTPEILKPLLEKYIASISGIKRNEKYVDKEVEWISKKIDKDIVIKMETPKSSVNICYAKEYPYSLKNIILVSFFNDILTLRYTESLREKEGGTYGAHLRSKLVKLPKPSSKSKATVSINFDCDAEKVEHLLPIVYQEIDKVKNGEIVAEDLEKTRKNYLKSRADSKNFNNYIMSLLYNYFTENYNMDDPKNYEDIVNSITPKDIQDFANSFLSNADTFEVVFKPLQ</sequence>
<dbReference type="GO" id="GO:0006508">
    <property type="term" value="P:proteolysis"/>
    <property type="evidence" value="ECO:0007669"/>
    <property type="project" value="InterPro"/>
</dbReference>
<dbReference type="GO" id="GO:0046872">
    <property type="term" value="F:metal ion binding"/>
    <property type="evidence" value="ECO:0007669"/>
    <property type="project" value="InterPro"/>
</dbReference>
<dbReference type="RefSeq" id="WP_041518394.1">
    <property type="nucleotide sequence ID" value="NZ_JPRK01000011.1"/>
</dbReference>
<feature type="domain" description="Peptidase M16 C-terminal" evidence="6">
    <location>
        <begin position="211"/>
        <end position="391"/>
    </location>
</feature>
<name>A0A0D0EEC7_9FLAO</name>